<comment type="caution">
    <text evidence="3">The sequence shown here is derived from an EMBL/GenBank/DDBJ whole genome shotgun (WGS) entry which is preliminary data.</text>
</comment>
<evidence type="ECO:0000313" key="3">
    <source>
        <dbReference type="EMBL" id="OQS35271.1"/>
    </source>
</evidence>
<dbReference type="AlphaFoldDB" id="A0A1W0CKN2"/>
<reference evidence="3 4" key="1">
    <citation type="submission" date="2017-02" db="EMBL/GenBank/DDBJ databases">
        <title>Chromobacterium haemolyticum H5244.</title>
        <authorList>
            <person name="Gulvik C.A."/>
        </authorList>
    </citation>
    <scope>NUCLEOTIDE SEQUENCE [LARGE SCALE GENOMIC DNA]</scope>
    <source>
        <strain evidence="3 4">H5244</strain>
    </source>
</reference>
<feature type="signal peptide" evidence="1">
    <location>
        <begin position="1"/>
        <end position="32"/>
    </location>
</feature>
<accession>A0A1W0CKN2</accession>
<dbReference type="PROSITE" id="PS51318">
    <property type="entry name" value="TAT"/>
    <property type="match status" value="1"/>
</dbReference>
<dbReference type="GO" id="GO:0005975">
    <property type="term" value="P:carbohydrate metabolic process"/>
    <property type="evidence" value="ECO:0007669"/>
    <property type="project" value="InterPro"/>
</dbReference>
<evidence type="ECO:0000259" key="2">
    <source>
        <dbReference type="PROSITE" id="PS51677"/>
    </source>
</evidence>
<organism evidence="3 4">
    <name type="scientific">Chromobacterium haemolyticum</name>
    <dbReference type="NCBI Taxonomy" id="394935"/>
    <lineage>
        <taxon>Bacteria</taxon>
        <taxon>Pseudomonadati</taxon>
        <taxon>Pseudomonadota</taxon>
        <taxon>Betaproteobacteria</taxon>
        <taxon>Neisseriales</taxon>
        <taxon>Chromobacteriaceae</taxon>
        <taxon>Chromobacterium</taxon>
    </lineage>
</organism>
<dbReference type="InterPro" id="IPR002509">
    <property type="entry name" value="NODB_dom"/>
</dbReference>
<dbReference type="RefSeq" id="WP_081556395.1">
    <property type="nucleotide sequence ID" value="NZ_MUKV01000028.1"/>
</dbReference>
<dbReference type="GO" id="GO:0016810">
    <property type="term" value="F:hydrolase activity, acting on carbon-nitrogen (but not peptide) bonds"/>
    <property type="evidence" value="ECO:0007669"/>
    <property type="project" value="InterPro"/>
</dbReference>
<dbReference type="Gene3D" id="3.20.20.370">
    <property type="entry name" value="Glycoside hydrolase/deacetylase"/>
    <property type="match status" value="1"/>
</dbReference>
<name>A0A1W0CKN2_9NEIS</name>
<gene>
    <name evidence="3" type="ORF">B0T45_17825</name>
</gene>
<evidence type="ECO:0000256" key="1">
    <source>
        <dbReference type="SAM" id="SignalP"/>
    </source>
</evidence>
<dbReference type="EMBL" id="MUKV01000028">
    <property type="protein sequence ID" value="OQS35271.1"/>
    <property type="molecule type" value="Genomic_DNA"/>
</dbReference>
<dbReference type="Proteomes" id="UP000192721">
    <property type="component" value="Unassembled WGS sequence"/>
</dbReference>
<dbReference type="PANTHER" id="PTHR43123:SF1">
    <property type="entry name" value="POLYSACCHARIDE DEACETYLASE-RELATED"/>
    <property type="match status" value="1"/>
</dbReference>
<dbReference type="InterPro" id="IPR011330">
    <property type="entry name" value="Glyco_hydro/deAcase_b/a-brl"/>
</dbReference>
<protein>
    <submittedName>
        <fullName evidence="3">Polysaccharide deacetylase</fullName>
    </submittedName>
</protein>
<feature type="chain" id="PRO_5010732630" evidence="1">
    <location>
        <begin position="33"/>
        <end position="323"/>
    </location>
</feature>
<dbReference type="Pfam" id="PF01522">
    <property type="entry name" value="Polysacc_deac_1"/>
    <property type="match status" value="1"/>
</dbReference>
<proteinExistence type="predicted"/>
<sequence length="323" mass="35222">MSDTLPINRRQFLAGAAAGGTALMLAHGAALAATGASKMTANTASGGAFWPNGARLAISISMQFEAGAQPERGASGPFPPLDPKYADLPMQSWYDYGVKEGIPRLLDLWDRTGVKVTSHMVGQAVDRSPQLAREIVARGHEAAAHGQTWEPQYSMTPEQEEAAYRANIASIERATGARPVGFNAFWLRGTPNTLGILQQLGFLYHIDNVSRDEPFTVPVKGKPFVVVPYTLRNNDIVRFDSPALSNEAYLSDLKAEFDVLYAEAGSRRRMMSISTHDRISGSPARVKALEQFIRYAQSHAGVAFMRKDEIARFALQVDKVPAD</sequence>
<evidence type="ECO:0000313" key="4">
    <source>
        <dbReference type="Proteomes" id="UP000192721"/>
    </source>
</evidence>
<dbReference type="PANTHER" id="PTHR43123">
    <property type="entry name" value="POLYSACCHARIDE DEACETYLASE-RELATED"/>
    <property type="match status" value="1"/>
</dbReference>
<keyword evidence="1" id="KW-0732">Signal</keyword>
<dbReference type="PROSITE" id="PS51677">
    <property type="entry name" value="NODB"/>
    <property type="match status" value="1"/>
</dbReference>
<dbReference type="InterPro" id="IPR006311">
    <property type="entry name" value="TAT_signal"/>
</dbReference>
<feature type="domain" description="NodB homology" evidence="2">
    <location>
        <begin position="88"/>
        <end position="305"/>
    </location>
</feature>
<dbReference type="SUPFAM" id="SSF88713">
    <property type="entry name" value="Glycoside hydrolase/deacetylase"/>
    <property type="match status" value="1"/>
</dbReference>